<name>A0ABR6W1K8_9BACT</name>
<keyword evidence="3" id="KW-1185">Reference proteome</keyword>
<protein>
    <submittedName>
        <fullName evidence="2">Glycosyltransferase involved in cell wall biosynthesis</fullName>
    </submittedName>
</protein>
<dbReference type="EMBL" id="VFIA01000003">
    <property type="protein sequence ID" value="MBC3790033.1"/>
    <property type="molecule type" value="Genomic_DNA"/>
</dbReference>
<reference evidence="2 3" key="1">
    <citation type="submission" date="2019-06" db="EMBL/GenBank/DDBJ databases">
        <title>Spirosoma utsteinense sp. nov. isolated from Antarctic ice-free soils.</title>
        <authorList>
            <person name="Tahon G."/>
        </authorList>
    </citation>
    <scope>NUCLEOTIDE SEQUENCE [LARGE SCALE GENOMIC DNA]</scope>
    <source>
        <strain evidence="2 3">LMG 31447</strain>
    </source>
</reference>
<organism evidence="2 3">
    <name type="scientific">Spirosoma utsteinense</name>
    <dbReference type="NCBI Taxonomy" id="2585773"/>
    <lineage>
        <taxon>Bacteria</taxon>
        <taxon>Pseudomonadati</taxon>
        <taxon>Bacteroidota</taxon>
        <taxon>Cytophagia</taxon>
        <taxon>Cytophagales</taxon>
        <taxon>Cytophagaceae</taxon>
        <taxon>Spirosoma</taxon>
    </lineage>
</organism>
<dbReference type="CDD" id="cd04196">
    <property type="entry name" value="GT_2_like_d"/>
    <property type="match status" value="1"/>
</dbReference>
<dbReference type="PANTHER" id="PTHR22916">
    <property type="entry name" value="GLYCOSYLTRANSFERASE"/>
    <property type="match status" value="1"/>
</dbReference>
<dbReference type="Pfam" id="PF00535">
    <property type="entry name" value="Glycos_transf_2"/>
    <property type="match status" value="1"/>
</dbReference>
<dbReference type="SUPFAM" id="SSF53448">
    <property type="entry name" value="Nucleotide-diphospho-sugar transferases"/>
    <property type="match status" value="1"/>
</dbReference>
<evidence type="ECO:0000313" key="3">
    <source>
        <dbReference type="Proteomes" id="UP000700732"/>
    </source>
</evidence>
<evidence type="ECO:0000313" key="2">
    <source>
        <dbReference type="EMBL" id="MBC3790033.1"/>
    </source>
</evidence>
<feature type="domain" description="Glycosyltransferase 2-like" evidence="1">
    <location>
        <begin position="1"/>
        <end position="152"/>
    </location>
</feature>
<accession>A0ABR6W1K8</accession>
<dbReference type="InterPro" id="IPR029044">
    <property type="entry name" value="Nucleotide-diphossugar_trans"/>
</dbReference>
<dbReference type="InterPro" id="IPR001173">
    <property type="entry name" value="Glyco_trans_2-like"/>
</dbReference>
<dbReference type="RefSeq" id="WP_235985233.1">
    <property type="nucleotide sequence ID" value="NZ_VFIA01000003.1"/>
</dbReference>
<dbReference type="Proteomes" id="UP000700732">
    <property type="component" value="Unassembled WGS sequence"/>
</dbReference>
<dbReference type="PANTHER" id="PTHR22916:SF3">
    <property type="entry name" value="UDP-GLCNAC:BETAGAL BETA-1,3-N-ACETYLGLUCOSAMINYLTRANSFERASE-LIKE PROTEIN 1"/>
    <property type="match status" value="1"/>
</dbReference>
<proteinExistence type="predicted"/>
<dbReference type="Gene3D" id="3.90.550.10">
    <property type="entry name" value="Spore Coat Polysaccharide Biosynthesis Protein SpsA, Chain A"/>
    <property type="match status" value="1"/>
</dbReference>
<evidence type="ECO:0000259" key="1">
    <source>
        <dbReference type="Pfam" id="PF00535"/>
    </source>
</evidence>
<gene>
    <name evidence="2" type="ORF">FH603_517</name>
</gene>
<comment type="caution">
    <text evidence="2">The sequence shown here is derived from an EMBL/GenBank/DDBJ whole genome shotgun (WGS) entry which is preliminary data.</text>
</comment>
<sequence length="227" mass="26078">MATYNGEKFIRQQLLSILPQLSSHDEIIISDDGSIDQTLTIVAQLDDQRIRVSRNEGLSGPLGNFEQAIQRATHNLVLLADQDDVWLPDKVEVMRSLLQTYDLVLSDCQVVDGSGLVIHDSFFRHRGSRPGFWNNLFKNSYVGCCMAFRRDTTNYIFPFPAQVHMHDWWIGLLVEAKGRVYFYQKPLIQYVRHGANASPTGEVGYNLIRQLQNRFLLLFHVVKRLVV</sequence>